<reference evidence="3" key="1">
    <citation type="journal article" date="2019" name="Int. J. Syst. Evol. Microbiol.">
        <title>The Global Catalogue of Microorganisms (GCM) 10K type strain sequencing project: providing services to taxonomists for standard genome sequencing and annotation.</title>
        <authorList>
            <consortium name="The Broad Institute Genomics Platform"/>
            <consortium name="The Broad Institute Genome Sequencing Center for Infectious Disease"/>
            <person name="Wu L."/>
            <person name="Ma J."/>
        </authorList>
    </citation>
    <scope>NUCLEOTIDE SEQUENCE [LARGE SCALE GENOMIC DNA]</scope>
    <source>
        <strain evidence="3">CECT 8979</strain>
    </source>
</reference>
<feature type="chain" id="PRO_5046320267" description="Outer membrane protein with beta-barrel domain" evidence="1">
    <location>
        <begin position="19"/>
        <end position="221"/>
    </location>
</feature>
<comment type="caution">
    <text evidence="2">The sequence shown here is derived from an EMBL/GenBank/DDBJ whole genome shotgun (WGS) entry which is preliminary data.</text>
</comment>
<feature type="signal peptide" evidence="1">
    <location>
        <begin position="1"/>
        <end position="18"/>
    </location>
</feature>
<gene>
    <name evidence="2" type="ORF">ACFOSX_12745</name>
</gene>
<proteinExistence type="predicted"/>
<accession>A0ABV8AN79</accession>
<name>A0ABV8AN79_9FLAO</name>
<keyword evidence="1" id="KW-0732">Signal</keyword>
<evidence type="ECO:0000313" key="3">
    <source>
        <dbReference type="Proteomes" id="UP001595812"/>
    </source>
</evidence>
<organism evidence="2 3">
    <name type="scientific">Winogradskyella maritima</name>
    <dbReference type="NCBI Taxonomy" id="1517766"/>
    <lineage>
        <taxon>Bacteria</taxon>
        <taxon>Pseudomonadati</taxon>
        <taxon>Bacteroidota</taxon>
        <taxon>Flavobacteriia</taxon>
        <taxon>Flavobacteriales</taxon>
        <taxon>Flavobacteriaceae</taxon>
        <taxon>Winogradskyella</taxon>
    </lineage>
</organism>
<dbReference type="RefSeq" id="WP_386101781.1">
    <property type="nucleotide sequence ID" value="NZ_JBHSAT010000022.1"/>
</dbReference>
<keyword evidence="3" id="KW-1185">Reference proteome</keyword>
<evidence type="ECO:0000256" key="1">
    <source>
        <dbReference type="SAM" id="SignalP"/>
    </source>
</evidence>
<protein>
    <recommendedName>
        <fullName evidence="4">Outer membrane protein with beta-barrel domain</fullName>
    </recommendedName>
</protein>
<evidence type="ECO:0008006" key="4">
    <source>
        <dbReference type="Google" id="ProtNLM"/>
    </source>
</evidence>
<evidence type="ECO:0000313" key="2">
    <source>
        <dbReference type="EMBL" id="MFC3878099.1"/>
    </source>
</evidence>
<dbReference type="EMBL" id="JBHSAT010000022">
    <property type="protein sequence ID" value="MFC3878099.1"/>
    <property type="molecule type" value="Genomic_DNA"/>
</dbReference>
<sequence>MKLFFAPIALLFIIQLNAQDLNYLDIENRKGQVFFKIGTEYRITPLPYDAETVYPVQVDKQNSGLAFSGALDYFISKNLSLGFGNSIRYDYLGGFNSSPNGDFDIQTSNRGLIFGFHLYVDYNFKIFKESEIYLRVGRSLLNRGTQLDIKETFFDNDGNELFTSFGVTDASYEPWNFGLGWKKRKIELLAGIYTSNITEYFLVNESFVVPYLKFSYNLGRL</sequence>
<dbReference type="Proteomes" id="UP001595812">
    <property type="component" value="Unassembled WGS sequence"/>
</dbReference>